<sequence length="50" mass="5470">MVNKKDHFGFTISMAKTSVQIAVAEGLQPPISQKADPKRLKASVEDNTNQ</sequence>
<protein>
    <submittedName>
        <fullName evidence="2">Uncharacterized protein</fullName>
    </submittedName>
</protein>
<feature type="compositionally biased region" description="Basic and acidic residues" evidence="1">
    <location>
        <begin position="35"/>
        <end position="44"/>
    </location>
</feature>
<dbReference type="HOGENOM" id="CLU_3125787_0_0_1"/>
<evidence type="ECO:0000313" key="2">
    <source>
        <dbReference type="EMBL" id="ESA01143.1"/>
    </source>
</evidence>
<proteinExistence type="predicted"/>
<dbReference type="AlphaFoldDB" id="U9T495"/>
<accession>U9T495</accession>
<organism evidence="2">
    <name type="scientific">Rhizophagus irregularis (strain DAOM 181602 / DAOM 197198 / MUCL 43194)</name>
    <name type="common">Arbuscular mycorrhizal fungus</name>
    <name type="synonym">Glomus intraradices</name>
    <dbReference type="NCBI Taxonomy" id="747089"/>
    <lineage>
        <taxon>Eukaryota</taxon>
        <taxon>Fungi</taxon>
        <taxon>Fungi incertae sedis</taxon>
        <taxon>Mucoromycota</taxon>
        <taxon>Glomeromycotina</taxon>
        <taxon>Glomeromycetes</taxon>
        <taxon>Glomerales</taxon>
        <taxon>Glomeraceae</taxon>
        <taxon>Rhizophagus</taxon>
    </lineage>
</organism>
<name>U9T495_RHIID</name>
<feature type="region of interest" description="Disordered" evidence="1">
    <location>
        <begin position="28"/>
        <end position="50"/>
    </location>
</feature>
<gene>
    <name evidence="2" type="ORF">GLOINDRAFT_7811</name>
</gene>
<reference evidence="2" key="1">
    <citation type="submission" date="2013-07" db="EMBL/GenBank/DDBJ databases">
        <title>The genome of an arbuscular mycorrhizal fungus provides insights into the evolution of the oldest plant symbiosis.</title>
        <authorList>
            <consortium name="DOE Joint Genome Institute"/>
            <person name="Tisserant E."/>
            <person name="Malbreil M."/>
            <person name="Kuo A."/>
            <person name="Kohler A."/>
            <person name="Symeonidi A."/>
            <person name="Balestrini R."/>
            <person name="Charron P."/>
            <person name="Duensing N."/>
            <person name="Frei-dit-Frey N."/>
            <person name="Gianinazzi-Pearson V."/>
            <person name="Gilbert B."/>
            <person name="Handa Y."/>
            <person name="Hijri M."/>
            <person name="Kaul R."/>
            <person name="Kawaguchi M."/>
            <person name="Krajinski F."/>
            <person name="Lammers P."/>
            <person name="Lapierre D."/>
            <person name="Masclaux F.G."/>
            <person name="Murat C."/>
            <person name="Morin E."/>
            <person name="Ndikumana S."/>
            <person name="Pagni M."/>
            <person name="Petitpierre D."/>
            <person name="Requena N."/>
            <person name="Rosikiewicz P."/>
            <person name="Riley R."/>
            <person name="Saito K."/>
            <person name="San Clemente H."/>
            <person name="Shapiro H."/>
            <person name="van Tuinen D."/>
            <person name="Becard G."/>
            <person name="Bonfante P."/>
            <person name="Paszkowski U."/>
            <person name="Shachar-Hill Y."/>
            <person name="Young J.P."/>
            <person name="Sanders I.R."/>
            <person name="Henrissat B."/>
            <person name="Rensing S.A."/>
            <person name="Grigoriev I.V."/>
            <person name="Corradi N."/>
            <person name="Roux C."/>
            <person name="Martin F."/>
        </authorList>
    </citation>
    <scope>NUCLEOTIDE SEQUENCE</scope>
    <source>
        <strain evidence="2">DAOM 197198</strain>
    </source>
</reference>
<evidence type="ECO:0000256" key="1">
    <source>
        <dbReference type="SAM" id="MobiDB-lite"/>
    </source>
</evidence>
<dbReference type="EMBL" id="KI296701">
    <property type="protein sequence ID" value="ESA01143.1"/>
    <property type="molecule type" value="Genomic_DNA"/>
</dbReference>